<gene>
    <name evidence="1" type="primary">Rtp4</name>
</gene>
<sequence>MSYLDISTWEQTFQELMEQEKPWAKWSLKLNGTILPGHTAPGWKQYQQTAFGSDTMDMTSGRC</sequence>
<evidence type="ECO:0000313" key="1">
    <source>
        <dbReference type="Ensembl" id="ENSCCNP00000000090.1"/>
    </source>
</evidence>
<dbReference type="GO" id="GO:0001580">
    <property type="term" value="P:detection of chemical stimulus involved in sensory perception of bitter taste"/>
    <property type="evidence" value="ECO:0007669"/>
    <property type="project" value="TreeGrafter"/>
</dbReference>
<dbReference type="PANTHER" id="PTHR14402:SF8">
    <property type="entry name" value="RECEPTOR-TRANSPORTING PROTEIN 4"/>
    <property type="match status" value="1"/>
</dbReference>
<name>A0A8C0VUX2_CASCN</name>
<proteinExistence type="predicted"/>
<dbReference type="GO" id="GO:0005737">
    <property type="term" value="C:cytoplasm"/>
    <property type="evidence" value="ECO:0007669"/>
    <property type="project" value="TreeGrafter"/>
</dbReference>
<dbReference type="InterPro" id="IPR026096">
    <property type="entry name" value="R-trans_p"/>
</dbReference>
<dbReference type="GO" id="GO:0006612">
    <property type="term" value="P:protein targeting to membrane"/>
    <property type="evidence" value="ECO:0007669"/>
    <property type="project" value="TreeGrafter"/>
</dbReference>
<dbReference type="GO" id="GO:0051205">
    <property type="term" value="P:protein insertion into membrane"/>
    <property type="evidence" value="ECO:0007669"/>
    <property type="project" value="TreeGrafter"/>
</dbReference>
<protein>
    <submittedName>
        <fullName evidence="1">Uncharacterized protein</fullName>
    </submittedName>
</protein>
<accession>A0A8C0VUX2</accession>
<dbReference type="PANTHER" id="PTHR14402">
    <property type="entry name" value="RECEPTOR TRANSPORTING PROTEIN"/>
    <property type="match status" value="1"/>
</dbReference>
<dbReference type="Ensembl" id="ENSCCNT00000000120.1">
    <property type="protein sequence ID" value="ENSCCNP00000000090.1"/>
    <property type="gene ID" value="ENSCCNG00000000133.1"/>
</dbReference>
<reference evidence="1" key="1">
    <citation type="submission" date="2023-09" db="UniProtKB">
        <authorList>
            <consortium name="Ensembl"/>
        </authorList>
    </citation>
    <scope>IDENTIFICATION</scope>
</reference>
<dbReference type="GO" id="GO:0031849">
    <property type="term" value="F:olfactory receptor binding"/>
    <property type="evidence" value="ECO:0007669"/>
    <property type="project" value="TreeGrafter"/>
</dbReference>
<dbReference type="AlphaFoldDB" id="A0A8C0VUX2"/>
<organism evidence="1">
    <name type="scientific">Castor canadensis</name>
    <name type="common">American beaver</name>
    <dbReference type="NCBI Taxonomy" id="51338"/>
    <lineage>
        <taxon>Eukaryota</taxon>
        <taxon>Metazoa</taxon>
        <taxon>Chordata</taxon>
        <taxon>Craniata</taxon>
        <taxon>Vertebrata</taxon>
        <taxon>Euteleostomi</taxon>
        <taxon>Mammalia</taxon>
        <taxon>Eutheria</taxon>
        <taxon>Euarchontoglires</taxon>
        <taxon>Glires</taxon>
        <taxon>Rodentia</taxon>
        <taxon>Castorimorpha</taxon>
        <taxon>Castoridae</taxon>
        <taxon>Castor</taxon>
    </lineage>
</organism>